<evidence type="ECO:0000313" key="3">
    <source>
        <dbReference type="EMBL" id="PSX11404.1"/>
    </source>
</evidence>
<dbReference type="EMBL" id="PYOY01000003">
    <property type="protein sequence ID" value="PSX08088.1"/>
    <property type="molecule type" value="Genomic_DNA"/>
</dbReference>
<evidence type="ECO:0000313" key="4">
    <source>
        <dbReference type="Proteomes" id="UP000240989"/>
    </source>
</evidence>
<keyword evidence="1" id="KW-0732">Signal</keyword>
<dbReference type="EMBL" id="PYOU01000004">
    <property type="protein sequence ID" value="PSX11404.1"/>
    <property type="molecule type" value="Genomic_DNA"/>
</dbReference>
<evidence type="ECO:0000256" key="1">
    <source>
        <dbReference type="SAM" id="SignalP"/>
    </source>
</evidence>
<accession>A0A0D8RPC2</accession>
<feature type="chain" id="PRO_5007398125" evidence="1">
    <location>
        <begin position="24"/>
        <end position="156"/>
    </location>
</feature>
<organism evidence="2 5">
    <name type="scientific">Photobacterium angustum</name>
    <dbReference type="NCBI Taxonomy" id="661"/>
    <lineage>
        <taxon>Bacteria</taxon>
        <taxon>Pseudomonadati</taxon>
        <taxon>Pseudomonadota</taxon>
        <taxon>Gammaproteobacteria</taxon>
        <taxon>Vibrionales</taxon>
        <taxon>Vibrionaceae</taxon>
        <taxon>Photobacterium</taxon>
    </lineage>
</organism>
<name>A0A0D8RPC2_PHOAN</name>
<dbReference type="Proteomes" id="UP000240989">
    <property type="component" value="Unassembled WGS sequence"/>
</dbReference>
<dbReference type="GeneID" id="61229067"/>
<dbReference type="Proteomes" id="UP000241440">
    <property type="component" value="Unassembled WGS sequence"/>
</dbReference>
<protein>
    <submittedName>
        <fullName evidence="2">Uncharacterized protein</fullName>
    </submittedName>
</protein>
<evidence type="ECO:0000313" key="5">
    <source>
        <dbReference type="Proteomes" id="UP000241440"/>
    </source>
</evidence>
<feature type="signal peptide" evidence="1">
    <location>
        <begin position="1"/>
        <end position="23"/>
    </location>
</feature>
<comment type="caution">
    <text evidence="2">The sequence shown here is derived from an EMBL/GenBank/DDBJ whole genome shotgun (WGS) entry which is preliminary data.</text>
</comment>
<gene>
    <name evidence="3" type="ORF">C0W27_06730</name>
    <name evidence="2" type="ORF">C0W41_08745</name>
</gene>
<proteinExistence type="predicted"/>
<keyword evidence="4" id="KW-1185">Reference proteome</keyword>
<reference evidence="4 5" key="1">
    <citation type="submission" date="2018-01" db="EMBL/GenBank/DDBJ databases">
        <title>Whole genome sequencing of Histamine producing bacteria.</title>
        <authorList>
            <person name="Butler K."/>
        </authorList>
    </citation>
    <scope>NUCLEOTIDE SEQUENCE [LARGE SCALE GENOMIC DNA]</scope>
    <source>
        <strain evidence="2 5">A2-1</strain>
        <strain evidence="3 4">A6-1</strain>
    </source>
</reference>
<dbReference type="RefSeq" id="WP_045084225.1">
    <property type="nucleotide sequence ID" value="NZ_JZSN01000012.1"/>
</dbReference>
<dbReference type="AlphaFoldDB" id="A0A0D8RPC2"/>
<sequence>MFKRSTSLVALTFSIFSISNAFADTTQHNTYQAVPSKNELITQTDFGNQTYVFHFSSDSHQLTRIDFIDHMPTSQSVCNSWKYVSALDNYNVAKQTLLHVSTSFDPTNNTCTAYAYASNNGAEMSQVFDLFQTKNYVDIAGFNLSADGFSAAVDAL</sequence>
<evidence type="ECO:0000313" key="2">
    <source>
        <dbReference type="EMBL" id="PSX08088.1"/>
    </source>
</evidence>